<keyword evidence="2" id="KW-0732">Signal</keyword>
<organism evidence="3 4">
    <name type="scientific">Cloeon dipterum</name>
    <dbReference type="NCBI Taxonomy" id="197152"/>
    <lineage>
        <taxon>Eukaryota</taxon>
        <taxon>Metazoa</taxon>
        <taxon>Ecdysozoa</taxon>
        <taxon>Arthropoda</taxon>
        <taxon>Hexapoda</taxon>
        <taxon>Insecta</taxon>
        <taxon>Pterygota</taxon>
        <taxon>Palaeoptera</taxon>
        <taxon>Ephemeroptera</taxon>
        <taxon>Pisciforma</taxon>
        <taxon>Baetidae</taxon>
        <taxon>Cloeon</taxon>
    </lineage>
</organism>
<evidence type="ECO:0000313" key="3">
    <source>
        <dbReference type="EMBL" id="CAB3364526.1"/>
    </source>
</evidence>
<evidence type="ECO:0008006" key="5">
    <source>
        <dbReference type="Google" id="ProtNLM"/>
    </source>
</evidence>
<proteinExistence type="predicted"/>
<feature type="signal peptide" evidence="2">
    <location>
        <begin position="1"/>
        <end position="18"/>
    </location>
</feature>
<dbReference type="AlphaFoldDB" id="A0A8S1BXU1"/>
<dbReference type="EMBL" id="CADEPI010000016">
    <property type="protein sequence ID" value="CAB3364526.1"/>
    <property type="molecule type" value="Genomic_DNA"/>
</dbReference>
<keyword evidence="1" id="KW-1133">Transmembrane helix</keyword>
<name>A0A8S1BXU1_9INSE</name>
<comment type="caution">
    <text evidence="3">The sequence shown here is derived from an EMBL/GenBank/DDBJ whole genome shotgun (WGS) entry which is preliminary data.</text>
</comment>
<keyword evidence="1" id="KW-0812">Transmembrane</keyword>
<evidence type="ECO:0000256" key="2">
    <source>
        <dbReference type="SAM" id="SignalP"/>
    </source>
</evidence>
<protein>
    <recommendedName>
        <fullName evidence="5">TNFR-Cys domain-containing protein</fullName>
    </recommendedName>
</protein>
<feature type="chain" id="PRO_5035944310" description="TNFR-Cys domain-containing protein" evidence="2">
    <location>
        <begin position="19"/>
        <end position="223"/>
    </location>
</feature>
<sequence length="223" mass="24696">MTVTLLILALTATTTVAGIRYNCSNIDDFVFLGSQCLDYVPNADQLLRETCADRKMSFPNLISCKSPTLRGNETNVNCGTTCFACTISSLDFDNCTAIEGTNTMLCACKHDQSVYSLRCTQNGSLADPKTGSHELGCRPEIRLRQSRPYAFGRFGDNNYTITSTDRPVPNWQTGNSVRMTKSSINPYMWAFIVVIIVATGFALVFAVMVCKSQREKYGVERLE</sequence>
<accession>A0A8S1BXU1</accession>
<dbReference type="Proteomes" id="UP000494165">
    <property type="component" value="Unassembled WGS sequence"/>
</dbReference>
<keyword evidence="4" id="KW-1185">Reference proteome</keyword>
<gene>
    <name evidence="3" type="ORF">CLODIP_2_CD09217</name>
</gene>
<reference evidence="3 4" key="1">
    <citation type="submission" date="2020-04" db="EMBL/GenBank/DDBJ databases">
        <authorList>
            <person name="Alioto T."/>
            <person name="Alioto T."/>
            <person name="Gomez Garrido J."/>
        </authorList>
    </citation>
    <scope>NUCLEOTIDE SEQUENCE [LARGE SCALE GENOMIC DNA]</scope>
</reference>
<evidence type="ECO:0000313" key="4">
    <source>
        <dbReference type="Proteomes" id="UP000494165"/>
    </source>
</evidence>
<evidence type="ECO:0000256" key="1">
    <source>
        <dbReference type="SAM" id="Phobius"/>
    </source>
</evidence>
<keyword evidence="1" id="KW-0472">Membrane</keyword>
<feature type="transmembrane region" description="Helical" evidence="1">
    <location>
        <begin position="187"/>
        <end position="210"/>
    </location>
</feature>